<dbReference type="RefSeq" id="WP_273990664.1">
    <property type="nucleotide sequence ID" value="NZ_BAABQT010000009.1"/>
</dbReference>
<dbReference type="EMBL" id="CP115165">
    <property type="protein sequence ID" value="WDA59963.1"/>
    <property type="molecule type" value="Genomic_DNA"/>
</dbReference>
<accession>A0ABY7V710</accession>
<evidence type="ECO:0000313" key="1">
    <source>
        <dbReference type="EMBL" id="WDA59963.1"/>
    </source>
</evidence>
<proteinExistence type="predicted"/>
<gene>
    <name evidence="1" type="ORF">M8445_07110</name>
</gene>
<organism evidence="1 2">
    <name type="scientific">Deinococcus aquaticus</name>
    <dbReference type="NCBI Taxonomy" id="328692"/>
    <lineage>
        <taxon>Bacteria</taxon>
        <taxon>Thermotogati</taxon>
        <taxon>Deinococcota</taxon>
        <taxon>Deinococci</taxon>
        <taxon>Deinococcales</taxon>
        <taxon>Deinococcaceae</taxon>
        <taxon>Deinococcus</taxon>
    </lineage>
</organism>
<protein>
    <recommendedName>
        <fullName evidence="3">Apea-like HEPN domain-containing protein</fullName>
    </recommendedName>
</protein>
<sequence length="350" mass="40688">MSKSVKDINSEIFARLSKELESIGFSISPGTRWISSERSANNLISGLRVLDLLYSYSETKRFYKLTYNDRYFIFLTDFNHKTSSDSLYIPKDTDPLTVAAIYLTRPHLSFDIDTQQLENDIGGISKESYSQYQGHDIEVLLKYFIPMGIFEISDEYSSDIDYVFDYIAHNRSALRINHSEDFLLASVGLTNLVCSKKIPMNPIISAILTDRWDNAFLYLYRIIESLYYLPDYIKLSNNKLISCDFKTFDAGIDKIISWRPRERDSLASLFEDLPPRLLYLLKSVKGQGASNLKIFNPAPLIYSIRNDLVHDHKFDTQSYTVETWQKLTEFLIGSIVHIYQKYDRYLPDFE</sequence>
<reference evidence="1 2" key="1">
    <citation type="submission" date="2022-12" db="EMBL/GenBank/DDBJ databases">
        <title>Genome Sequence of Deinococcus aquaticus Type Strain PB314.</title>
        <authorList>
            <person name="Albert C."/>
            <person name="Hill J."/>
            <person name="Boren L."/>
            <person name="Scholz-Ng S."/>
            <person name="Fatema N."/>
            <person name="Grosso R."/>
            <person name="Soboslay E."/>
            <person name="Tuohy J."/>
        </authorList>
    </citation>
    <scope>NUCLEOTIDE SEQUENCE [LARGE SCALE GENOMIC DNA]</scope>
    <source>
        <strain evidence="1 2">PB-314</strain>
    </source>
</reference>
<name>A0ABY7V710_9DEIO</name>
<evidence type="ECO:0008006" key="3">
    <source>
        <dbReference type="Google" id="ProtNLM"/>
    </source>
</evidence>
<dbReference type="Proteomes" id="UP001217044">
    <property type="component" value="Chromosome"/>
</dbReference>
<evidence type="ECO:0000313" key="2">
    <source>
        <dbReference type="Proteomes" id="UP001217044"/>
    </source>
</evidence>
<keyword evidence="2" id="KW-1185">Reference proteome</keyword>